<keyword evidence="1" id="KW-0812">Transmembrane</keyword>
<accession>A0ABW4QEX8</accession>
<sequence>MKKNSWIFPILMTLFVAALLASFYAISWFGEQYVLRAEPYDPFDPFYGEYVLLQYPDLEAPSDIRDGPVYFTLKEGPDGFAVIDRIENDPFFGAIEGQHYDRRVTAPQLEQYYVEQGTGPDLEEAVDLQVTLDVAPWGSIRPVNLEVRE</sequence>
<reference evidence="3" key="1">
    <citation type="journal article" date="2019" name="Int. J. Syst. Evol. Microbiol.">
        <title>The Global Catalogue of Microorganisms (GCM) 10K type strain sequencing project: providing services to taxonomists for standard genome sequencing and annotation.</title>
        <authorList>
            <consortium name="The Broad Institute Genomics Platform"/>
            <consortium name="The Broad Institute Genome Sequencing Center for Infectious Disease"/>
            <person name="Wu L."/>
            <person name="Ma J."/>
        </authorList>
    </citation>
    <scope>NUCLEOTIDE SEQUENCE [LARGE SCALE GENOMIC DNA]</scope>
    <source>
        <strain evidence="3">CGMCC 1.15475</strain>
    </source>
</reference>
<gene>
    <name evidence="2" type="ORF">ACFSDB_04130</name>
</gene>
<dbReference type="RefSeq" id="WP_377339213.1">
    <property type="nucleotide sequence ID" value="NZ_JBHUFW010000004.1"/>
</dbReference>
<evidence type="ECO:0000313" key="3">
    <source>
        <dbReference type="Proteomes" id="UP001597273"/>
    </source>
</evidence>
<organism evidence="2 3">
    <name type="scientific">Planococcus chinensis</name>
    <dbReference type="NCBI Taxonomy" id="272917"/>
    <lineage>
        <taxon>Bacteria</taxon>
        <taxon>Bacillati</taxon>
        <taxon>Bacillota</taxon>
        <taxon>Bacilli</taxon>
        <taxon>Bacillales</taxon>
        <taxon>Caryophanaceae</taxon>
        <taxon>Planococcus</taxon>
    </lineage>
</organism>
<comment type="caution">
    <text evidence="2">The sequence shown here is derived from an EMBL/GenBank/DDBJ whole genome shotgun (WGS) entry which is preliminary data.</text>
</comment>
<keyword evidence="3" id="KW-1185">Reference proteome</keyword>
<dbReference type="Pfam" id="PF14345">
    <property type="entry name" value="GDYXXLXY"/>
    <property type="match status" value="1"/>
</dbReference>
<name>A0ABW4QEX8_9BACL</name>
<evidence type="ECO:0000313" key="2">
    <source>
        <dbReference type="EMBL" id="MFD1862102.1"/>
    </source>
</evidence>
<keyword evidence="1" id="KW-1133">Transmembrane helix</keyword>
<dbReference type="EMBL" id="JBHUFW010000004">
    <property type="protein sequence ID" value="MFD1862102.1"/>
    <property type="molecule type" value="Genomic_DNA"/>
</dbReference>
<dbReference type="Proteomes" id="UP001597273">
    <property type="component" value="Unassembled WGS sequence"/>
</dbReference>
<dbReference type="InterPro" id="IPR025833">
    <property type="entry name" value="GDYXXLXY"/>
</dbReference>
<feature type="transmembrane region" description="Helical" evidence="1">
    <location>
        <begin position="6"/>
        <end position="26"/>
    </location>
</feature>
<evidence type="ECO:0000256" key="1">
    <source>
        <dbReference type="SAM" id="Phobius"/>
    </source>
</evidence>
<proteinExistence type="predicted"/>
<protein>
    <submittedName>
        <fullName evidence="2">GDYXXLXY domain-containing protein</fullName>
    </submittedName>
</protein>
<keyword evidence="1" id="KW-0472">Membrane</keyword>